<dbReference type="PRINTS" id="PR00033">
    <property type="entry name" value="HTHASNC"/>
</dbReference>
<dbReference type="InterPro" id="IPR036390">
    <property type="entry name" value="WH_DNA-bd_sf"/>
</dbReference>
<dbReference type="InterPro" id="IPR000485">
    <property type="entry name" value="AsnC-type_HTH_dom"/>
</dbReference>
<evidence type="ECO:0000313" key="5">
    <source>
        <dbReference type="EMBL" id="MQX15986.1"/>
    </source>
</evidence>
<dbReference type="InterPro" id="IPR019887">
    <property type="entry name" value="Tscrpt_reg_AsnC/Lrp_C"/>
</dbReference>
<dbReference type="InterPro" id="IPR036388">
    <property type="entry name" value="WH-like_DNA-bd_sf"/>
</dbReference>
<dbReference type="OrthoDB" id="166264at2"/>
<dbReference type="Gene3D" id="1.10.10.10">
    <property type="entry name" value="Winged helix-like DNA-binding domain superfamily/Winged helix DNA-binding domain"/>
    <property type="match status" value="1"/>
</dbReference>
<dbReference type="SUPFAM" id="SSF54909">
    <property type="entry name" value="Dimeric alpha+beta barrel"/>
    <property type="match status" value="1"/>
</dbReference>
<dbReference type="AlphaFoldDB" id="A0A6N7LED1"/>
<accession>A0A6N7LED1</accession>
<keyword evidence="3" id="KW-0804">Transcription</keyword>
<dbReference type="GO" id="GO:0005829">
    <property type="term" value="C:cytosol"/>
    <property type="evidence" value="ECO:0007669"/>
    <property type="project" value="TreeGrafter"/>
</dbReference>
<evidence type="ECO:0000256" key="3">
    <source>
        <dbReference type="ARBA" id="ARBA00023163"/>
    </source>
</evidence>
<organism evidence="5 6">
    <name type="scientific">Sinorhizobium terangae</name>
    <dbReference type="NCBI Taxonomy" id="110322"/>
    <lineage>
        <taxon>Bacteria</taxon>
        <taxon>Pseudomonadati</taxon>
        <taxon>Pseudomonadota</taxon>
        <taxon>Alphaproteobacteria</taxon>
        <taxon>Hyphomicrobiales</taxon>
        <taxon>Rhizobiaceae</taxon>
        <taxon>Sinorhizobium/Ensifer group</taxon>
        <taxon>Sinorhizobium</taxon>
    </lineage>
</organism>
<keyword evidence="2" id="KW-0238">DNA-binding</keyword>
<dbReference type="Proteomes" id="UP000439983">
    <property type="component" value="Unassembled WGS sequence"/>
</dbReference>
<dbReference type="EMBL" id="WITC01000057">
    <property type="protein sequence ID" value="MQX15986.1"/>
    <property type="molecule type" value="Genomic_DNA"/>
</dbReference>
<dbReference type="GO" id="GO:0043565">
    <property type="term" value="F:sequence-specific DNA binding"/>
    <property type="evidence" value="ECO:0007669"/>
    <property type="project" value="InterPro"/>
</dbReference>
<sequence length="172" mass="19113">MPERTAQKETLEFLQTSTYFSKMDVTDRKIIGILANDARTSLTDIGAAIDLSPSAVNERIRRLVASGTIRRFTLDVDHRALGLDVLAFVWIALSADADEAEFRAFMAAHPVVAECHHVTGSWSYCVKIRMPTLGDIEPFLSELKARRYLARSETVIALSTVADNLFTGPEVR</sequence>
<gene>
    <name evidence="5" type="ORF">GHK62_14820</name>
</gene>
<evidence type="ECO:0000256" key="1">
    <source>
        <dbReference type="ARBA" id="ARBA00023015"/>
    </source>
</evidence>
<dbReference type="Pfam" id="PF01037">
    <property type="entry name" value="AsnC_trans_reg"/>
    <property type="match status" value="1"/>
</dbReference>
<dbReference type="PROSITE" id="PS50956">
    <property type="entry name" value="HTH_ASNC_2"/>
    <property type="match status" value="1"/>
</dbReference>
<evidence type="ECO:0000313" key="6">
    <source>
        <dbReference type="Proteomes" id="UP000439983"/>
    </source>
</evidence>
<keyword evidence="6" id="KW-1185">Reference proteome</keyword>
<comment type="caution">
    <text evidence="5">The sequence shown here is derived from an EMBL/GenBank/DDBJ whole genome shotgun (WGS) entry which is preliminary data.</text>
</comment>
<dbReference type="SMART" id="SM00344">
    <property type="entry name" value="HTH_ASNC"/>
    <property type="match status" value="1"/>
</dbReference>
<dbReference type="InterPro" id="IPR011008">
    <property type="entry name" value="Dimeric_a/b-barrel"/>
</dbReference>
<proteinExistence type="predicted"/>
<keyword evidence="1" id="KW-0805">Transcription regulation</keyword>
<dbReference type="PANTHER" id="PTHR30154:SF53">
    <property type="entry name" value="HTH-TYPE TRANSCRIPTIONAL REGULATOR LRPC"/>
    <property type="match status" value="1"/>
</dbReference>
<dbReference type="GO" id="GO:0043200">
    <property type="term" value="P:response to amino acid"/>
    <property type="evidence" value="ECO:0007669"/>
    <property type="project" value="TreeGrafter"/>
</dbReference>
<dbReference type="PANTHER" id="PTHR30154">
    <property type="entry name" value="LEUCINE-RESPONSIVE REGULATORY PROTEIN"/>
    <property type="match status" value="1"/>
</dbReference>
<evidence type="ECO:0000256" key="2">
    <source>
        <dbReference type="ARBA" id="ARBA00023125"/>
    </source>
</evidence>
<dbReference type="Gene3D" id="3.30.70.920">
    <property type="match status" value="1"/>
</dbReference>
<evidence type="ECO:0000259" key="4">
    <source>
        <dbReference type="PROSITE" id="PS50956"/>
    </source>
</evidence>
<reference evidence="5 6" key="1">
    <citation type="journal article" date="2013" name="Genome Biol.">
        <title>Comparative genomics of the core and accessory genomes of 48 Sinorhizobium strains comprising five genospecies.</title>
        <authorList>
            <person name="Sugawara M."/>
            <person name="Epstein B."/>
            <person name="Badgley B.D."/>
            <person name="Unno T."/>
            <person name="Xu L."/>
            <person name="Reese J."/>
            <person name="Gyaneshwar P."/>
            <person name="Denny R."/>
            <person name="Mudge J."/>
            <person name="Bharti A.K."/>
            <person name="Farmer A.D."/>
            <person name="May G.D."/>
            <person name="Woodward J.E."/>
            <person name="Medigue C."/>
            <person name="Vallenet D."/>
            <person name="Lajus A."/>
            <person name="Rouy Z."/>
            <person name="Martinez-Vaz B."/>
            <person name="Tiffin P."/>
            <person name="Young N.D."/>
            <person name="Sadowsky M.J."/>
        </authorList>
    </citation>
    <scope>NUCLEOTIDE SEQUENCE [LARGE SCALE GENOMIC DNA]</scope>
    <source>
        <strain evidence="5 6">USDA4894</strain>
    </source>
</reference>
<dbReference type="InterPro" id="IPR019888">
    <property type="entry name" value="Tscrpt_reg_AsnC-like"/>
</dbReference>
<feature type="domain" description="HTH asnC-type" evidence="4">
    <location>
        <begin position="23"/>
        <end position="84"/>
    </location>
</feature>
<dbReference type="SUPFAM" id="SSF46785">
    <property type="entry name" value="Winged helix' DNA-binding domain"/>
    <property type="match status" value="1"/>
</dbReference>
<dbReference type="Pfam" id="PF13404">
    <property type="entry name" value="HTH_AsnC-type"/>
    <property type="match status" value="1"/>
</dbReference>
<name>A0A6N7LED1_SINTE</name>
<protein>
    <submittedName>
        <fullName evidence="5">AsnC family transcriptional regulator</fullName>
    </submittedName>
</protein>